<dbReference type="InterPro" id="IPR011709">
    <property type="entry name" value="DEAD-box_helicase_OB_fold"/>
</dbReference>
<keyword evidence="4" id="KW-0347">Helicase</keyword>
<keyword evidence="5" id="KW-0067">ATP-binding</keyword>
<dbReference type="KEGG" id="dgr:6566535"/>
<dbReference type="Pfam" id="PF00270">
    <property type="entry name" value="DEAD"/>
    <property type="match status" value="1"/>
</dbReference>
<proteinExistence type="predicted"/>
<dbReference type="Pfam" id="PF07717">
    <property type="entry name" value="OB_NTP_bind"/>
    <property type="match status" value="1"/>
</dbReference>
<dbReference type="PhylomeDB" id="B4JQ72"/>
<dbReference type="InterPro" id="IPR014001">
    <property type="entry name" value="Helicase_ATP-bd"/>
</dbReference>
<dbReference type="SMR" id="B4JQ72"/>
<keyword evidence="10" id="KW-1185">Reference proteome</keyword>
<dbReference type="GO" id="GO:0005730">
    <property type="term" value="C:nucleolus"/>
    <property type="evidence" value="ECO:0007669"/>
    <property type="project" value="TreeGrafter"/>
</dbReference>
<dbReference type="Pfam" id="PF21010">
    <property type="entry name" value="HA2_C"/>
    <property type="match status" value="1"/>
</dbReference>
<evidence type="ECO:0000313" key="9">
    <source>
        <dbReference type="EMBL" id="EDV99052.1"/>
    </source>
</evidence>
<dbReference type="FunFam" id="3.40.50.300:FF:000145">
    <property type="entry name" value="probable ATP-dependent RNA helicase DHX40"/>
    <property type="match status" value="1"/>
</dbReference>
<dbReference type="OrthoDB" id="10253254at2759"/>
<evidence type="ECO:0000256" key="5">
    <source>
        <dbReference type="ARBA" id="ARBA00022840"/>
    </source>
</evidence>
<dbReference type="FunFam" id="3.40.50.300:FF:000750">
    <property type="entry name" value="Putative ATP-dependent RNA helicase DHX33"/>
    <property type="match status" value="1"/>
</dbReference>
<dbReference type="PANTHER" id="PTHR18934">
    <property type="entry name" value="ATP-DEPENDENT RNA HELICASE"/>
    <property type="match status" value="1"/>
</dbReference>
<keyword evidence="3" id="KW-0378">Hydrolase</keyword>
<sequence length="698" mass="77898">MESKYLINSNGSAGISSAFAVKRKLEPMKEQNAIKKPTNNNFNQQQKPNLYKNVLAANSNKRSSIDQERRSLPVYNCRQRILKELEANDTLLIMGETGSGKTTQIPQFLLQAGYANGGIIGITQPRRVAAITIAKRVAQELATGIGETVGYTVRFEDATTERTRIRYMTDGILLREAIGDRLLRKYSAIMLDEAHERTVNADVLFGIVKQAQLERAKQRLPKLKIIITSATMDIDHFGQYFGVRGMYLEGRTHPVRVLHAKDSQEDYIHAALVTLFDIHRHEPINHDVLIFLTGQEEIEALAQQIRQLARINNTGPSDVRVFTLYAQLAQGKQLECFLPVPANTRKIVLATNIAETSITIPGIRCVIDCGYVKEKSFNPGTGLELLKTVRISQAQAWQRCGRAGRDAPGKCYRTYSKASMEQFRSTSLPEILRSNLTSTVLQLLALGIDCSNFDFIDAPPPEGISSAHRALEQLGAIKPAPLVITTTGRWMAQFPLDPRYAKLLLSAPSFGCMEEMLSLVAALSSDNVFIGHTDKSELAALAHAKFQSKHGDHLTLLNVFSTFQKTEKPKIWCHDNFLNIRNLTYARNVRNQLAEISGRLNLAINSCGGDNVDAVKKCLLTGLFENIALLQKEGHYLTVSGRVKAKIHPSSVLHGKYKPQCILFTEMVQTEHNFLRQVTEISSEWVEEVLPAMKSFPK</sequence>
<dbReference type="HOGENOM" id="CLU_001832_5_11_1"/>
<evidence type="ECO:0000259" key="8">
    <source>
        <dbReference type="PROSITE" id="PS51194"/>
    </source>
</evidence>
<evidence type="ECO:0000256" key="6">
    <source>
        <dbReference type="ARBA" id="ARBA00047984"/>
    </source>
</evidence>
<dbReference type="FunCoup" id="B4JQ72">
    <property type="interactions" value="476"/>
</dbReference>
<dbReference type="EC" id="3.6.4.13" evidence="1"/>
<dbReference type="Gene3D" id="1.20.120.1080">
    <property type="match status" value="1"/>
</dbReference>
<evidence type="ECO:0000256" key="3">
    <source>
        <dbReference type="ARBA" id="ARBA00022801"/>
    </source>
</evidence>
<evidence type="ECO:0000256" key="1">
    <source>
        <dbReference type="ARBA" id="ARBA00012552"/>
    </source>
</evidence>
<dbReference type="GO" id="GO:0003725">
    <property type="term" value="F:double-stranded RNA binding"/>
    <property type="evidence" value="ECO:0007669"/>
    <property type="project" value="TreeGrafter"/>
</dbReference>
<dbReference type="GO" id="GO:0045943">
    <property type="term" value="P:positive regulation of transcription by RNA polymerase I"/>
    <property type="evidence" value="ECO:0007669"/>
    <property type="project" value="TreeGrafter"/>
</dbReference>
<feature type="domain" description="Helicase C-terminal" evidence="8">
    <location>
        <begin position="271"/>
        <end position="447"/>
    </location>
</feature>
<dbReference type="Proteomes" id="UP000001070">
    <property type="component" value="Unassembled WGS sequence"/>
</dbReference>
<dbReference type="SMART" id="SM00490">
    <property type="entry name" value="HELICc"/>
    <property type="match status" value="1"/>
</dbReference>
<dbReference type="AlphaFoldDB" id="B4JQ72"/>
<dbReference type="EMBL" id="CH916372">
    <property type="protein sequence ID" value="EDV99052.1"/>
    <property type="molecule type" value="Genomic_DNA"/>
</dbReference>
<dbReference type="InParanoid" id="B4JQ72"/>
<dbReference type="GO" id="GO:0003724">
    <property type="term" value="F:RNA helicase activity"/>
    <property type="evidence" value="ECO:0007669"/>
    <property type="project" value="UniProtKB-EC"/>
</dbReference>
<dbReference type="PROSITE" id="PS51194">
    <property type="entry name" value="HELICASE_CTER"/>
    <property type="match status" value="1"/>
</dbReference>
<evidence type="ECO:0000256" key="4">
    <source>
        <dbReference type="ARBA" id="ARBA00022806"/>
    </source>
</evidence>
<dbReference type="InterPro" id="IPR002464">
    <property type="entry name" value="DNA/RNA_helicase_DEAH_CS"/>
</dbReference>
<dbReference type="InterPro" id="IPR007502">
    <property type="entry name" value="Helicase-assoc_dom"/>
</dbReference>
<dbReference type="InterPro" id="IPR011545">
    <property type="entry name" value="DEAD/DEAH_box_helicase_dom"/>
</dbReference>
<reference evidence="9 10" key="1">
    <citation type="journal article" date="2007" name="Nature">
        <title>Evolution of genes and genomes on the Drosophila phylogeny.</title>
        <authorList>
            <consortium name="Drosophila 12 Genomes Consortium"/>
            <person name="Clark A.G."/>
            <person name="Eisen M.B."/>
            <person name="Smith D.R."/>
            <person name="Bergman C.M."/>
            <person name="Oliver B."/>
            <person name="Markow T.A."/>
            <person name="Kaufman T.C."/>
            <person name="Kellis M."/>
            <person name="Gelbart W."/>
            <person name="Iyer V.N."/>
            <person name="Pollard D.A."/>
            <person name="Sackton T.B."/>
            <person name="Larracuente A.M."/>
            <person name="Singh N.D."/>
            <person name="Abad J.P."/>
            <person name="Abt D.N."/>
            <person name="Adryan B."/>
            <person name="Aguade M."/>
            <person name="Akashi H."/>
            <person name="Anderson W.W."/>
            <person name="Aquadro C.F."/>
            <person name="Ardell D.H."/>
            <person name="Arguello R."/>
            <person name="Artieri C.G."/>
            <person name="Barbash D.A."/>
            <person name="Barker D."/>
            <person name="Barsanti P."/>
            <person name="Batterham P."/>
            <person name="Batzoglou S."/>
            <person name="Begun D."/>
            <person name="Bhutkar A."/>
            <person name="Blanco E."/>
            <person name="Bosak S.A."/>
            <person name="Bradley R.K."/>
            <person name="Brand A.D."/>
            <person name="Brent M.R."/>
            <person name="Brooks A.N."/>
            <person name="Brown R.H."/>
            <person name="Butlin R.K."/>
            <person name="Caggese C."/>
            <person name="Calvi B.R."/>
            <person name="Bernardo de Carvalho A."/>
            <person name="Caspi A."/>
            <person name="Castrezana S."/>
            <person name="Celniker S.E."/>
            <person name="Chang J.L."/>
            <person name="Chapple C."/>
            <person name="Chatterji S."/>
            <person name="Chinwalla A."/>
            <person name="Civetta A."/>
            <person name="Clifton S.W."/>
            <person name="Comeron J.M."/>
            <person name="Costello J.C."/>
            <person name="Coyne J.A."/>
            <person name="Daub J."/>
            <person name="David R.G."/>
            <person name="Delcher A.L."/>
            <person name="Delehaunty K."/>
            <person name="Do C.B."/>
            <person name="Ebling H."/>
            <person name="Edwards K."/>
            <person name="Eickbush T."/>
            <person name="Evans J.D."/>
            <person name="Filipski A."/>
            <person name="Findeiss S."/>
            <person name="Freyhult E."/>
            <person name="Fulton L."/>
            <person name="Fulton R."/>
            <person name="Garcia A.C."/>
            <person name="Gardiner A."/>
            <person name="Garfield D.A."/>
            <person name="Garvin B.E."/>
            <person name="Gibson G."/>
            <person name="Gilbert D."/>
            <person name="Gnerre S."/>
            <person name="Godfrey J."/>
            <person name="Good R."/>
            <person name="Gotea V."/>
            <person name="Gravely B."/>
            <person name="Greenberg A.J."/>
            <person name="Griffiths-Jones S."/>
            <person name="Gross S."/>
            <person name="Guigo R."/>
            <person name="Gustafson E.A."/>
            <person name="Haerty W."/>
            <person name="Hahn M.W."/>
            <person name="Halligan D.L."/>
            <person name="Halpern A.L."/>
            <person name="Halter G.M."/>
            <person name="Han M.V."/>
            <person name="Heger A."/>
            <person name="Hillier L."/>
            <person name="Hinrichs A.S."/>
            <person name="Holmes I."/>
            <person name="Hoskins R.A."/>
            <person name="Hubisz M.J."/>
            <person name="Hultmark D."/>
            <person name="Huntley M.A."/>
            <person name="Jaffe D.B."/>
            <person name="Jagadeeshan S."/>
            <person name="Jeck W.R."/>
            <person name="Johnson J."/>
            <person name="Jones C.D."/>
            <person name="Jordan W.C."/>
            <person name="Karpen G.H."/>
            <person name="Kataoka E."/>
            <person name="Keightley P.D."/>
            <person name="Kheradpour P."/>
            <person name="Kirkness E.F."/>
            <person name="Koerich L.B."/>
            <person name="Kristiansen K."/>
            <person name="Kudrna D."/>
            <person name="Kulathinal R.J."/>
            <person name="Kumar S."/>
            <person name="Kwok R."/>
            <person name="Lander E."/>
            <person name="Langley C.H."/>
            <person name="Lapoint R."/>
            <person name="Lazzaro B.P."/>
            <person name="Lee S.J."/>
            <person name="Levesque L."/>
            <person name="Li R."/>
            <person name="Lin C.F."/>
            <person name="Lin M.F."/>
            <person name="Lindblad-Toh K."/>
            <person name="Llopart A."/>
            <person name="Long M."/>
            <person name="Low L."/>
            <person name="Lozovsky E."/>
            <person name="Lu J."/>
            <person name="Luo M."/>
            <person name="Machado C.A."/>
            <person name="Makalowski W."/>
            <person name="Marzo M."/>
            <person name="Matsuda M."/>
            <person name="Matzkin L."/>
            <person name="McAllister B."/>
            <person name="McBride C.S."/>
            <person name="McKernan B."/>
            <person name="McKernan K."/>
            <person name="Mendez-Lago M."/>
            <person name="Minx P."/>
            <person name="Mollenhauer M.U."/>
            <person name="Montooth K."/>
            <person name="Mount S.M."/>
            <person name="Mu X."/>
            <person name="Myers E."/>
            <person name="Negre B."/>
            <person name="Newfeld S."/>
            <person name="Nielsen R."/>
            <person name="Noor M.A."/>
            <person name="O'Grady P."/>
            <person name="Pachter L."/>
            <person name="Papaceit M."/>
            <person name="Parisi M.J."/>
            <person name="Parisi M."/>
            <person name="Parts L."/>
            <person name="Pedersen J.S."/>
            <person name="Pesole G."/>
            <person name="Phillippy A.M."/>
            <person name="Ponting C.P."/>
            <person name="Pop M."/>
            <person name="Porcelli D."/>
            <person name="Powell J.R."/>
            <person name="Prohaska S."/>
            <person name="Pruitt K."/>
            <person name="Puig M."/>
            <person name="Quesneville H."/>
            <person name="Ram K.R."/>
            <person name="Rand D."/>
            <person name="Rasmussen M.D."/>
            <person name="Reed L.K."/>
            <person name="Reenan R."/>
            <person name="Reily A."/>
            <person name="Remington K.A."/>
            <person name="Rieger T.T."/>
            <person name="Ritchie M.G."/>
            <person name="Robin C."/>
            <person name="Rogers Y.H."/>
            <person name="Rohde C."/>
            <person name="Rozas J."/>
            <person name="Rubenfield M.J."/>
            <person name="Ruiz A."/>
            <person name="Russo S."/>
            <person name="Salzberg S.L."/>
            <person name="Sanchez-Gracia A."/>
            <person name="Saranga D.J."/>
            <person name="Sato H."/>
            <person name="Schaeffer S.W."/>
            <person name="Schatz M.C."/>
            <person name="Schlenke T."/>
            <person name="Schwartz R."/>
            <person name="Segarra C."/>
            <person name="Singh R.S."/>
            <person name="Sirot L."/>
            <person name="Sirota M."/>
            <person name="Sisneros N.B."/>
            <person name="Smith C.D."/>
            <person name="Smith T.F."/>
            <person name="Spieth J."/>
            <person name="Stage D.E."/>
            <person name="Stark A."/>
            <person name="Stephan W."/>
            <person name="Strausberg R.L."/>
            <person name="Strempel S."/>
            <person name="Sturgill D."/>
            <person name="Sutton G."/>
            <person name="Sutton G.G."/>
            <person name="Tao W."/>
            <person name="Teichmann S."/>
            <person name="Tobari Y.N."/>
            <person name="Tomimura Y."/>
            <person name="Tsolas J.M."/>
            <person name="Valente V.L."/>
            <person name="Venter E."/>
            <person name="Venter J.C."/>
            <person name="Vicario S."/>
            <person name="Vieira F.G."/>
            <person name="Vilella A.J."/>
            <person name="Villasante A."/>
            <person name="Walenz B."/>
            <person name="Wang J."/>
            <person name="Wasserman M."/>
            <person name="Watts T."/>
            <person name="Wilson D."/>
            <person name="Wilson R.K."/>
            <person name="Wing R.A."/>
            <person name="Wolfner M.F."/>
            <person name="Wong A."/>
            <person name="Wong G.K."/>
            <person name="Wu C.I."/>
            <person name="Wu G."/>
            <person name="Yamamoto D."/>
            <person name="Yang H.P."/>
            <person name="Yang S.P."/>
            <person name="Yorke J.A."/>
            <person name="Yoshida K."/>
            <person name="Zdobnov E."/>
            <person name="Zhang P."/>
            <person name="Zhang Y."/>
            <person name="Zimin A.V."/>
            <person name="Baldwin J."/>
            <person name="Abdouelleil A."/>
            <person name="Abdulkadir J."/>
            <person name="Abebe A."/>
            <person name="Abera B."/>
            <person name="Abreu J."/>
            <person name="Acer S.C."/>
            <person name="Aftuck L."/>
            <person name="Alexander A."/>
            <person name="An P."/>
            <person name="Anderson E."/>
            <person name="Anderson S."/>
            <person name="Arachi H."/>
            <person name="Azer M."/>
            <person name="Bachantsang P."/>
            <person name="Barry A."/>
            <person name="Bayul T."/>
            <person name="Berlin A."/>
            <person name="Bessette D."/>
            <person name="Bloom T."/>
            <person name="Blye J."/>
            <person name="Boguslavskiy L."/>
            <person name="Bonnet C."/>
            <person name="Boukhgalter B."/>
            <person name="Bourzgui I."/>
            <person name="Brown A."/>
            <person name="Cahill P."/>
            <person name="Channer S."/>
            <person name="Cheshatsang Y."/>
            <person name="Chuda L."/>
            <person name="Citroen M."/>
            <person name="Collymore A."/>
            <person name="Cooke P."/>
            <person name="Costello M."/>
            <person name="D'Aco K."/>
            <person name="Daza R."/>
            <person name="De Haan G."/>
            <person name="DeGray S."/>
            <person name="DeMaso C."/>
            <person name="Dhargay N."/>
            <person name="Dooley K."/>
            <person name="Dooley E."/>
            <person name="Doricent M."/>
            <person name="Dorje P."/>
            <person name="Dorjee K."/>
            <person name="Dupes A."/>
            <person name="Elong R."/>
            <person name="Falk J."/>
            <person name="Farina A."/>
            <person name="Faro S."/>
            <person name="Ferguson D."/>
            <person name="Fisher S."/>
            <person name="Foley C.D."/>
            <person name="Franke A."/>
            <person name="Friedrich D."/>
            <person name="Gadbois L."/>
            <person name="Gearin G."/>
            <person name="Gearin C.R."/>
            <person name="Giannoukos G."/>
            <person name="Goode T."/>
            <person name="Graham J."/>
            <person name="Grandbois E."/>
            <person name="Grewal S."/>
            <person name="Gyaltsen K."/>
            <person name="Hafez N."/>
            <person name="Hagos B."/>
            <person name="Hall J."/>
            <person name="Henson C."/>
            <person name="Hollinger A."/>
            <person name="Honan T."/>
            <person name="Huard M.D."/>
            <person name="Hughes L."/>
            <person name="Hurhula B."/>
            <person name="Husby M.E."/>
            <person name="Kamat A."/>
            <person name="Kanga B."/>
            <person name="Kashin S."/>
            <person name="Khazanovich D."/>
            <person name="Kisner P."/>
            <person name="Lance K."/>
            <person name="Lara M."/>
            <person name="Lee W."/>
            <person name="Lennon N."/>
            <person name="Letendre F."/>
            <person name="LeVine R."/>
            <person name="Lipovsky A."/>
            <person name="Liu X."/>
            <person name="Liu J."/>
            <person name="Liu S."/>
            <person name="Lokyitsang T."/>
            <person name="Lokyitsang Y."/>
            <person name="Lubonja R."/>
            <person name="Lui A."/>
            <person name="MacDonald P."/>
            <person name="Magnisalis V."/>
            <person name="Maru K."/>
            <person name="Matthews C."/>
            <person name="McCusker W."/>
            <person name="McDonough S."/>
            <person name="Mehta T."/>
            <person name="Meldrim J."/>
            <person name="Meneus L."/>
            <person name="Mihai O."/>
            <person name="Mihalev A."/>
            <person name="Mihova T."/>
            <person name="Mittelman R."/>
            <person name="Mlenga V."/>
            <person name="Montmayeur A."/>
            <person name="Mulrain L."/>
            <person name="Navidi A."/>
            <person name="Naylor J."/>
            <person name="Negash T."/>
            <person name="Nguyen T."/>
            <person name="Nguyen N."/>
            <person name="Nicol R."/>
            <person name="Norbu C."/>
            <person name="Norbu N."/>
            <person name="Novod N."/>
            <person name="O'Neill B."/>
            <person name="Osman S."/>
            <person name="Markiewicz E."/>
            <person name="Oyono O.L."/>
            <person name="Patti C."/>
            <person name="Phunkhang P."/>
            <person name="Pierre F."/>
            <person name="Priest M."/>
            <person name="Raghuraman S."/>
            <person name="Rege F."/>
            <person name="Reyes R."/>
            <person name="Rise C."/>
            <person name="Rogov P."/>
            <person name="Ross K."/>
            <person name="Ryan E."/>
            <person name="Settipalli S."/>
            <person name="Shea T."/>
            <person name="Sherpa N."/>
            <person name="Shi L."/>
            <person name="Shih D."/>
            <person name="Sparrow T."/>
            <person name="Spaulding J."/>
            <person name="Stalker J."/>
            <person name="Stange-Thomann N."/>
            <person name="Stavropoulos S."/>
            <person name="Stone C."/>
            <person name="Strader C."/>
            <person name="Tesfaye S."/>
            <person name="Thomson T."/>
            <person name="Thoulutsang Y."/>
            <person name="Thoulutsang D."/>
            <person name="Topham K."/>
            <person name="Topping I."/>
            <person name="Tsamla T."/>
            <person name="Vassiliev H."/>
            <person name="Vo A."/>
            <person name="Wangchuk T."/>
            <person name="Wangdi T."/>
            <person name="Weiand M."/>
            <person name="Wilkinson J."/>
            <person name="Wilson A."/>
            <person name="Yadav S."/>
            <person name="Young G."/>
            <person name="Yu Q."/>
            <person name="Zembek L."/>
            <person name="Zhong D."/>
            <person name="Zimmer A."/>
            <person name="Zwirko Z."/>
            <person name="Jaffe D.B."/>
            <person name="Alvarez P."/>
            <person name="Brockman W."/>
            <person name="Butler J."/>
            <person name="Chin C."/>
            <person name="Gnerre S."/>
            <person name="Grabherr M."/>
            <person name="Kleber M."/>
            <person name="Mauceli E."/>
            <person name="MacCallum I."/>
        </authorList>
    </citation>
    <scope>NUCLEOTIDE SEQUENCE [LARGE SCALE GENOMIC DNA]</scope>
    <source>
        <strain evidence="10">Tucson 15287-2541.00</strain>
    </source>
</reference>
<dbReference type="PANTHER" id="PTHR18934:SF118">
    <property type="entry name" value="ATP-DEPENDENT RNA HELICASE DHX33"/>
    <property type="match status" value="1"/>
</dbReference>
<dbReference type="SMART" id="SM00847">
    <property type="entry name" value="HA2"/>
    <property type="match status" value="1"/>
</dbReference>
<dbReference type="eggNOG" id="KOG0924">
    <property type="taxonomic scope" value="Eukaryota"/>
</dbReference>
<dbReference type="GO" id="GO:0005524">
    <property type="term" value="F:ATP binding"/>
    <property type="evidence" value="ECO:0007669"/>
    <property type="project" value="UniProtKB-KW"/>
</dbReference>
<gene>
    <name evidence="9" type="primary">Dgri\GH13648</name>
    <name evidence="9" type="ORF">Dgri_GH13648</name>
</gene>
<evidence type="ECO:0000259" key="7">
    <source>
        <dbReference type="PROSITE" id="PS51192"/>
    </source>
</evidence>
<evidence type="ECO:0000313" key="10">
    <source>
        <dbReference type="Proteomes" id="UP000001070"/>
    </source>
</evidence>
<protein>
    <recommendedName>
        <fullName evidence="1">RNA helicase</fullName>
        <ecNumber evidence="1">3.6.4.13</ecNumber>
    </recommendedName>
</protein>
<comment type="catalytic activity">
    <reaction evidence="6">
        <text>ATP + H2O = ADP + phosphate + H(+)</text>
        <dbReference type="Rhea" id="RHEA:13065"/>
        <dbReference type="ChEBI" id="CHEBI:15377"/>
        <dbReference type="ChEBI" id="CHEBI:15378"/>
        <dbReference type="ChEBI" id="CHEBI:30616"/>
        <dbReference type="ChEBI" id="CHEBI:43474"/>
        <dbReference type="ChEBI" id="CHEBI:456216"/>
        <dbReference type="EC" id="3.6.4.13"/>
    </reaction>
</comment>
<name>B4JQ72_DROGR</name>
<dbReference type="Gene3D" id="3.40.50.300">
    <property type="entry name" value="P-loop containing nucleotide triphosphate hydrolases"/>
    <property type="match status" value="2"/>
</dbReference>
<dbReference type="SUPFAM" id="SSF52540">
    <property type="entry name" value="P-loop containing nucleoside triphosphate hydrolases"/>
    <property type="match status" value="1"/>
</dbReference>
<dbReference type="PROSITE" id="PS00690">
    <property type="entry name" value="DEAH_ATP_HELICASE"/>
    <property type="match status" value="1"/>
</dbReference>
<dbReference type="SMART" id="SM00487">
    <property type="entry name" value="DEXDc"/>
    <property type="match status" value="1"/>
</dbReference>
<dbReference type="CDD" id="cd17978">
    <property type="entry name" value="DEXHc_DHX33"/>
    <property type="match status" value="1"/>
</dbReference>
<feature type="domain" description="Helicase ATP-binding" evidence="7">
    <location>
        <begin position="82"/>
        <end position="250"/>
    </location>
</feature>
<accession>B4JQ72</accession>
<dbReference type="PROSITE" id="PS51192">
    <property type="entry name" value="HELICASE_ATP_BIND_1"/>
    <property type="match status" value="1"/>
</dbReference>
<keyword evidence="2" id="KW-0547">Nucleotide-binding</keyword>
<organism evidence="10">
    <name type="scientific">Drosophila grimshawi</name>
    <name type="common">Hawaiian fruit fly</name>
    <name type="synonym">Idiomyia grimshawi</name>
    <dbReference type="NCBI Taxonomy" id="7222"/>
    <lineage>
        <taxon>Eukaryota</taxon>
        <taxon>Metazoa</taxon>
        <taxon>Ecdysozoa</taxon>
        <taxon>Arthropoda</taxon>
        <taxon>Hexapoda</taxon>
        <taxon>Insecta</taxon>
        <taxon>Pterygota</taxon>
        <taxon>Neoptera</taxon>
        <taxon>Endopterygota</taxon>
        <taxon>Diptera</taxon>
        <taxon>Brachycera</taxon>
        <taxon>Muscomorpha</taxon>
        <taxon>Ephydroidea</taxon>
        <taxon>Drosophilidae</taxon>
        <taxon>Drosophila</taxon>
        <taxon>Hawaiian Drosophila</taxon>
    </lineage>
</organism>
<dbReference type="InterPro" id="IPR027417">
    <property type="entry name" value="P-loop_NTPase"/>
</dbReference>
<evidence type="ECO:0000256" key="2">
    <source>
        <dbReference type="ARBA" id="ARBA00022741"/>
    </source>
</evidence>
<dbReference type="CDD" id="cd18791">
    <property type="entry name" value="SF2_C_RHA"/>
    <property type="match status" value="1"/>
</dbReference>
<dbReference type="STRING" id="7222.B4JQ72"/>
<dbReference type="OMA" id="CHENFLH"/>
<dbReference type="InterPro" id="IPR001650">
    <property type="entry name" value="Helicase_C-like"/>
</dbReference>
<dbReference type="GO" id="GO:0016787">
    <property type="term" value="F:hydrolase activity"/>
    <property type="evidence" value="ECO:0007669"/>
    <property type="project" value="UniProtKB-KW"/>
</dbReference>
<dbReference type="Pfam" id="PF00271">
    <property type="entry name" value="Helicase_C"/>
    <property type="match status" value="1"/>
</dbReference>